<evidence type="ECO:0000313" key="3">
    <source>
        <dbReference type="Proteomes" id="UP001353858"/>
    </source>
</evidence>
<dbReference type="PANTHER" id="PTHR21301">
    <property type="entry name" value="REVERSE TRANSCRIPTASE"/>
    <property type="match status" value="1"/>
</dbReference>
<feature type="coiled-coil region" evidence="1">
    <location>
        <begin position="21"/>
        <end position="48"/>
    </location>
</feature>
<evidence type="ECO:0000256" key="1">
    <source>
        <dbReference type="SAM" id="Coils"/>
    </source>
</evidence>
<proteinExistence type="predicted"/>
<dbReference type="PANTHER" id="PTHR21301:SF10">
    <property type="entry name" value="REVERSE TRANSCRIPTASE DOMAIN-CONTAINING PROTEIN"/>
    <property type="match status" value="1"/>
</dbReference>
<sequence length="311" mass="35439">MQVKFHKKNHKTRNILSRTSLALIREGIQDTRRQLDNINRELLQLYLKLSNIIHPILRNIIETISNFRSETDVELTTRKQKRKFDALKRNIEKLVYNVSSFSLDDNAKSVLAKGFNYAVSPSEIPVEDIICNVEASISNIPSADTIRQDVVRILKHAKSPKNNLSREENLALKKLKTNKEIIILPADKSNATVVMDYNDYDNKIKRLLQDGTYQPITTDPTTYLEKTTKNKIKTSKLSKEDQQKVIPREKSSKCPKLYGLPKIHKEGAPLRPVVSSIGSPLQELAKFLAKQLQPYAEEAESYVKNASVSTI</sequence>
<reference evidence="3" key="1">
    <citation type="submission" date="2023-01" db="EMBL/GenBank/DDBJ databases">
        <title>Key to firefly adult light organ development and bioluminescence: homeobox transcription factors regulate luciferase expression and transportation to peroxisome.</title>
        <authorList>
            <person name="Fu X."/>
        </authorList>
    </citation>
    <scope>NUCLEOTIDE SEQUENCE [LARGE SCALE GENOMIC DNA]</scope>
</reference>
<dbReference type="EMBL" id="JARPUR010000003">
    <property type="protein sequence ID" value="KAK4879049.1"/>
    <property type="molecule type" value="Genomic_DNA"/>
</dbReference>
<dbReference type="AlphaFoldDB" id="A0AAN7PW32"/>
<keyword evidence="1" id="KW-0175">Coiled coil</keyword>
<name>A0AAN7PW32_9COLE</name>
<gene>
    <name evidence="2" type="ORF">RN001_007195</name>
</gene>
<comment type="caution">
    <text evidence="2">The sequence shown here is derived from an EMBL/GenBank/DDBJ whole genome shotgun (WGS) entry which is preliminary data.</text>
</comment>
<evidence type="ECO:0000313" key="2">
    <source>
        <dbReference type="EMBL" id="KAK4879049.1"/>
    </source>
</evidence>
<dbReference type="Proteomes" id="UP001353858">
    <property type="component" value="Unassembled WGS sequence"/>
</dbReference>
<protein>
    <submittedName>
        <fullName evidence="2">Uncharacterized protein</fullName>
    </submittedName>
</protein>
<accession>A0AAN7PW32</accession>
<keyword evidence="3" id="KW-1185">Reference proteome</keyword>
<organism evidence="2 3">
    <name type="scientific">Aquatica leii</name>
    <dbReference type="NCBI Taxonomy" id="1421715"/>
    <lineage>
        <taxon>Eukaryota</taxon>
        <taxon>Metazoa</taxon>
        <taxon>Ecdysozoa</taxon>
        <taxon>Arthropoda</taxon>
        <taxon>Hexapoda</taxon>
        <taxon>Insecta</taxon>
        <taxon>Pterygota</taxon>
        <taxon>Neoptera</taxon>
        <taxon>Endopterygota</taxon>
        <taxon>Coleoptera</taxon>
        <taxon>Polyphaga</taxon>
        <taxon>Elateriformia</taxon>
        <taxon>Elateroidea</taxon>
        <taxon>Lampyridae</taxon>
        <taxon>Luciolinae</taxon>
        <taxon>Aquatica</taxon>
    </lineage>
</organism>